<gene>
    <name evidence="1" type="ORF">LCGC14_2882930</name>
</gene>
<sequence length="44" mass="4920">PVVLMHPKSQISASLIAMTARLAKGSAVNKNREGFFQKVVNWFF</sequence>
<protein>
    <submittedName>
        <fullName evidence="1">Uncharacterized protein</fullName>
    </submittedName>
</protein>
<accession>A0A0F8XZU3</accession>
<reference evidence="1" key="1">
    <citation type="journal article" date="2015" name="Nature">
        <title>Complex archaea that bridge the gap between prokaryotes and eukaryotes.</title>
        <authorList>
            <person name="Spang A."/>
            <person name="Saw J.H."/>
            <person name="Jorgensen S.L."/>
            <person name="Zaremba-Niedzwiedzka K."/>
            <person name="Martijn J."/>
            <person name="Lind A.E."/>
            <person name="van Eijk R."/>
            <person name="Schleper C."/>
            <person name="Guy L."/>
            <person name="Ettema T.J."/>
        </authorList>
    </citation>
    <scope>NUCLEOTIDE SEQUENCE</scope>
</reference>
<comment type="caution">
    <text evidence="1">The sequence shown here is derived from an EMBL/GenBank/DDBJ whole genome shotgun (WGS) entry which is preliminary data.</text>
</comment>
<organism evidence="1">
    <name type="scientific">marine sediment metagenome</name>
    <dbReference type="NCBI Taxonomy" id="412755"/>
    <lineage>
        <taxon>unclassified sequences</taxon>
        <taxon>metagenomes</taxon>
        <taxon>ecological metagenomes</taxon>
    </lineage>
</organism>
<proteinExistence type="predicted"/>
<evidence type="ECO:0000313" key="1">
    <source>
        <dbReference type="EMBL" id="KKK74523.1"/>
    </source>
</evidence>
<feature type="non-terminal residue" evidence="1">
    <location>
        <position position="1"/>
    </location>
</feature>
<dbReference type="EMBL" id="LAZR01056280">
    <property type="protein sequence ID" value="KKK74523.1"/>
    <property type="molecule type" value="Genomic_DNA"/>
</dbReference>
<name>A0A0F8XZU3_9ZZZZ</name>
<dbReference type="AlphaFoldDB" id="A0A0F8XZU3"/>